<evidence type="ECO:0000256" key="4">
    <source>
        <dbReference type="ARBA" id="ARBA00017654"/>
    </source>
</evidence>
<dbReference type="FunFam" id="3.90.550.10:FF:000023">
    <property type="entry name" value="Glucose-1-phosphate thymidylyltransferase"/>
    <property type="match status" value="1"/>
</dbReference>
<keyword evidence="5 10" id="KW-0808">Transferase</keyword>
<dbReference type="SUPFAM" id="SSF53448">
    <property type="entry name" value="Nucleotide-diphospho-sugar transferases"/>
    <property type="match status" value="1"/>
</dbReference>
<name>A0A9D1PG22_9FIRM</name>
<reference evidence="12" key="2">
    <citation type="submission" date="2021-04" db="EMBL/GenBank/DDBJ databases">
        <authorList>
            <person name="Gilroy R."/>
        </authorList>
    </citation>
    <scope>NUCLEOTIDE SEQUENCE</scope>
    <source>
        <strain evidence="12">CHK193-4272</strain>
    </source>
</reference>
<comment type="catalytic activity">
    <reaction evidence="9 10">
        <text>dTTP + alpha-D-glucose 1-phosphate + H(+) = dTDP-alpha-D-glucose + diphosphate</text>
        <dbReference type="Rhea" id="RHEA:15225"/>
        <dbReference type="ChEBI" id="CHEBI:15378"/>
        <dbReference type="ChEBI" id="CHEBI:33019"/>
        <dbReference type="ChEBI" id="CHEBI:37568"/>
        <dbReference type="ChEBI" id="CHEBI:57477"/>
        <dbReference type="ChEBI" id="CHEBI:58601"/>
        <dbReference type="EC" id="2.7.7.24"/>
    </reaction>
</comment>
<evidence type="ECO:0000256" key="7">
    <source>
        <dbReference type="ARBA" id="ARBA00022723"/>
    </source>
</evidence>
<dbReference type="InterPro" id="IPR005907">
    <property type="entry name" value="G1P_thy_trans_s"/>
</dbReference>
<evidence type="ECO:0000256" key="9">
    <source>
        <dbReference type="ARBA" id="ARBA00049336"/>
    </source>
</evidence>
<evidence type="ECO:0000256" key="3">
    <source>
        <dbReference type="ARBA" id="ARBA00012461"/>
    </source>
</evidence>
<evidence type="ECO:0000259" key="11">
    <source>
        <dbReference type="Pfam" id="PF00483"/>
    </source>
</evidence>
<dbReference type="AlphaFoldDB" id="A0A9D1PG22"/>
<dbReference type="CDD" id="cd02538">
    <property type="entry name" value="G1P_TT_short"/>
    <property type="match status" value="1"/>
</dbReference>
<dbReference type="EMBL" id="DXIE01000008">
    <property type="protein sequence ID" value="HIV61443.1"/>
    <property type="molecule type" value="Genomic_DNA"/>
</dbReference>
<dbReference type="InterPro" id="IPR005835">
    <property type="entry name" value="NTP_transferase_dom"/>
</dbReference>
<protein>
    <recommendedName>
        <fullName evidence="4 10">Glucose-1-phosphate thymidylyltransferase</fullName>
        <ecNumber evidence="3 10">2.7.7.24</ecNumber>
    </recommendedName>
</protein>
<comment type="caution">
    <text evidence="12">The sequence shown here is derived from an EMBL/GenBank/DDBJ whole genome shotgun (WGS) entry which is preliminary data.</text>
</comment>
<dbReference type="InterPro" id="IPR029044">
    <property type="entry name" value="Nucleotide-diphossugar_trans"/>
</dbReference>
<evidence type="ECO:0000256" key="8">
    <source>
        <dbReference type="ARBA" id="ARBA00022842"/>
    </source>
</evidence>
<evidence type="ECO:0000256" key="1">
    <source>
        <dbReference type="ARBA" id="ARBA00001946"/>
    </source>
</evidence>
<reference evidence="12" key="1">
    <citation type="journal article" date="2021" name="PeerJ">
        <title>Extensive microbial diversity within the chicken gut microbiome revealed by metagenomics and culture.</title>
        <authorList>
            <person name="Gilroy R."/>
            <person name="Ravi A."/>
            <person name="Getino M."/>
            <person name="Pursley I."/>
            <person name="Horton D.L."/>
            <person name="Alikhan N.F."/>
            <person name="Baker D."/>
            <person name="Gharbi K."/>
            <person name="Hall N."/>
            <person name="Watson M."/>
            <person name="Adriaenssens E.M."/>
            <person name="Foster-Nyarko E."/>
            <person name="Jarju S."/>
            <person name="Secka A."/>
            <person name="Antonio M."/>
            <person name="Oren A."/>
            <person name="Chaudhuri R.R."/>
            <person name="La Ragione R."/>
            <person name="Hildebrand F."/>
            <person name="Pallen M.J."/>
        </authorList>
    </citation>
    <scope>NUCLEOTIDE SEQUENCE</scope>
    <source>
        <strain evidence="12">CHK193-4272</strain>
    </source>
</reference>
<dbReference type="Proteomes" id="UP000886808">
    <property type="component" value="Unassembled WGS sequence"/>
</dbReference>
<keyword evidence="8 10" id="KW-0460">Magnesium</keyword>
<evidence type="ECO:0000313" key="13">
    <source>
        <dbReference type="Proteomes" id="UP000886808"/>
    </source>
</evidence>
<evidence type="ECO:0000256" key="5">
    <source>
        <dbReference type="ARBA" id="ARBA00022679"/>
    </source>
</evidence>
<keyword evidence="6 10" id="KW-0548">Nucleotidyltransferase</keyword>
<gene>
    <name evidence="12" type="primary">rfbA</name>
    <name evidence="12" type="ORF">H9746_01125</name>
</gene>
<feature type="domain" description="Nucleotidyl transferase" evidence="11">
    <location>
        <begin position="2"/>
        <end position="239"/>
    </location>
</feature>
<dbReference type="PANTHER" id="PTHR43532:SF1">
    <property type="entry name" value="GLUCOSE-1-PHOSPHATE THYMIDYLYLTRANSFERASE 1"/>
    <property type="match status" value="1"/>
</dbReference>
<dbReference type="EC" id="2.7.7.24" evidence="3 10"/>
<evidence type="ECO:0000256" key="2">
    <source>
        <dbReference type="ARBA" id="ARBA00010480"/>
    </source>
</evidence>
<evidence type="ECO:0000313" key="12">
    <source>
        <dbReference type="EMBL" id="HIV61443.1"/>
    </source>
</evidence>
<dbReference type="NCBIfam" id="TIGR01207">
    <property type="entry name" value="rmlA"/>
    <property type="match status" value="1"/>
</dbReference>
<comment type="similarity">
    <text evidence="2 10">Belongs to the glucose-1-phosphate thymidylyltransferase family.</text>
</comment>
<dbReference type="GO" id="GO:0008879">
    <property type="term" value="F:glucose-1-phosphate thymidylyltransferase activity"/>
    <property type="evidence" value="ECO:0007669"/>
    <property type="project" value="UniProtKB-EC"/>
</dbReference>
<dbReference type="PANTHER" id="PTHR43532">
    <property type="entry name" value="GLUCOSE-1-PHOSPHATE THYMIDYLYLTRANSFERASE"/>
    <property type="match status" value="1"/>
</dbReference>
<dbReference type="Gene3D" id="3.90.550.10">
    <property type="entry name" value="Spore Coat Polysaccharide Biosynthesis Protein SpsA, Chain A"/>
    <property type="match status" value="1"/>
</dbReference>
<comment type="cofactor">
    <cofactor evidence="1">
        <name>Mg(2+)</name>
        <dbReference type="ChEBI" id="CHEBI:18420"/>
    </cofactor>
</comment>
<proteinExistence type="inferred from homology"/>
<dbReference type="Pfam" id="PF00483">
    <property type="entry name" value="NTP_transferase"/>
    <property type="match status" value="1"/>
</dbReference>
<dbReference type="GO" id="GO:0046872">
    <property type="term" value="F:metal ion binding"/>
    <property type="evidence" value="ECO:0007669"/>
    <property type="project" value="UniProtKB-KW"/>
</dbReference>
<evidence type="ECO:0000256" key="6">
    <source>
        <dbReference type="ARBA" id="ARBA00022695"/>
    </source>
</evidence>
<accession>A0A9D1PG22</accession>
<keyword evidence="7 10" id="KW-0479">Metal-binding</keyword>
<evidence type="ECO:0000256" key="10">
    <source>
        <dbReference type="RuleBase" id="RU003706"/>
    </source>
</evidence>
<organism evidence="12 13">
    <name type="scientific">Candidatus Butyricicoccus avistercoris</name>
    <dbReference type="NCBI Taxonomy" id="2838518"/>
    <lineage>
        <taxon>Bacteria</taxon>
        <taxon>Bacillati</taxon>
        <taxon>Bacillota</taxon>
        <taxon>Clostridia</taxon>
        <taxon>Eubacteriales</taxon>
        <taxon>Butyricicoccaceae</taxon>
        <taxon>Butyricicoccus</taxon>
    </lineage>
</organism>
<comment type="function">
    <text evidence="10">Catalyzes the formation of dTDP-glucose, from dTTP and glucose 1-phosphate, as well as its pyrophosphorolysis.</text>
</comment>
<sequence>MKGIILAAGRGSRLYPMTRPVCKPLLPVYDKPMIYYPLAVLMQAGIRDIMIIIPPSEEGPFYRLLGNGSKWGVNISYEVQEVPRGIADAFLVAEHFIGNDSVCLVLGDNIFHSPNIEQIMSNAGKINQKGATVFGYYVEDPRAFGVVEFDENGNALSIEEKPRFPKSNYIIPGIYFYDNQVIEIAHSLKPSARGELEITDVNIEYLKRNELHVIKLDEKFTWLDAGTADNLLEAARAVKTVQDETGRYIACLEEIAFKRNYISEEDLNSLADKLKQTLYGQYLMCL</sequence>